<evidence type="ECO:0000313" key="2">
    <source>
        <dbReference type="RefSeq" id="XP_028152659.1"/>
    </source>
</evidence>
<gene>
    <name evidence="2" type="primary">LOC114346060</name>
</gene>
<feature type="non-terminal residue" evidence="2">
    <location>
        <position position="235"/>
    </location>
</feature>
<dbReference type="InterPro" id="IPR053235">
    <property type="entry name" value="Ser_Thr_kinase"/>
</dbReference>
<dbReference type="GO" id="GO:0004674">
    <property type="term" value="F:protein serine/threonine kinase activity"/>
    <property type="evidence" value="ECO:0007669"/>
    <property type="project" value="TreeGrafter"/>
</dbReference>
<name>A0A6P7GT14_DIAVI</name>
<dbReference type="PROSITE" id="PS00108">
    <property type="entry name" value="PROTEIN_KINASE_ST"/>
    <property type="match status" value="1"/>
</dbReference>
<dbReference type="PANTHER" id="PTHR24361">
    <property type="entry name" value="MITOGEN-ACTIVATED KINASE KINASE KINASE"/>
    <property type="match status" value="1"/>
</dbReference>
<dbReference type="SUPFAM" id="SSF56112">
    <property type="entry name" value="Protein kinase-like (PK-like)"/>
    <property type="match status" value="1"/>
</dbReference>
<dbReference type="PROSITE" id="PS50011">
    <property type="entry name" value="PROTEIN_KINASE_DOM"/>
    <property type="match status" value="1"/>
</dbReference>
<dbReference type="GO" id="GO:0005524">
    <property type="term" value="F:ATP binding"/>
    <property type="evidence" value="ECO:0007669"/>
    <property type="project" value="InterPro"/>
</dbReference>
<organism evidence="2">
    <name type="scientific">Diabrotica virgifera virgifera</name>
    <name type="common">western corn rootworm</name>
    <dbReference type="NCBI Taxonomy" id="50390"/>
    <lineage>
        <taxon>Eukaryota</taxon>
        <taxon>Metazoa</taxon>
        <taxon>Ecdysozoa</taxon>
        <taxon>Arthropoda</taxon>
        <taxon>Hexapoda</taxon>
        <taxon>Insecta</taxon>
        <taxon>Pterygota</taxon>
        <taxon>Neoptera</taxon>
        <taxon>Endopterygota</taxon>
        <taxon>Coleoptera</taxon>
        <taxon>Polyphaga</taxon>
        <taxon>Cucujiformia</taxon>
        <taxon>Chrysomeloidea</taxon>
        <taxon>Chrysomelidae</taxon>
        <taxon>Galerucinae</taxon>
        <taxon>Diabroticina</taxon>
        <taxon>Diabroticites</taxon>
        <taxon>Diabrotica</taxon>
    </lineage>
</organism>
<dbReference type="AlphaFoldDB" id="A0A6P7GT14"/>
<dbReference type="GO" id="GO:0005737">
    <property type="term" value="C:cytoplasm"/>
    <property type="evidence" value="ECO:0007669"/>
    <property type="project" value="TreeGrafter"/>
</dbReference>
<dbReference type="InterPro" id="IPR011009">
    <property type="entry name" value="Kinase-like_dom_sf"/>
</dbReference>
<dbReference type="Gene3D" id="1.10.510.10">
    <property type="entry name" value="Transferase(Phosphotransferase) domain 1"/>
    <property type="match status" value="1"/>
</dbReference>
<accession>A0A6P7GT14</accession>
<protein>
    <submittedName>
        <fullName evidence="2">Membrane-associated tyrosine- and threonine-specific cdc2-inhibitory kinase-like</fullName>
    </submittedName>
</protein>
<dbReference type="RefSeq" id="XP_028152659.1">
    <property type="nucleotide sequence ID" value="XM_028296858.1"/>
</dbReference>
<dbReference type="Gene3D" id="3.30.200.20">
    <property type="entry name" value="Phosphorylase Kinase, domain 1"/>
    <property type="match status" value="1"/>
</dbReference>
<feature type="domain" description="Protein kinase" evidence="1">
    <location>
        <begin position="98"/>
        <end position="235"/>
    </location>
</feature>
<dbReference type="InterPro" id="IPR000719">
    <property type="entry name" value="Prot_kinase_dom"/>
</dbReference>
<sequence>KSKLEFCSSTELEQAWGVTKPLIKETYQGERLVDFVRKKQYCPNISNLDTSRKNFKFLSEYEVLIDEIKIGDFVIITYFEKYYPAQITDKNSEKVLANAMVKAGGEGYFGTVYKALPKYENKNYAVKKLKYDKVSDAEKLKEIRNFEKVGYYLHIIKYIMGWEEEAEIMSLASYVKATKDVPEFVFWDFIHDVCLASIYLAEKRLVHYDVKDDNILIHGKHFKLADFGTVVGIRE</sequence>
<dbReference type="InParanoid" id="A0A6P7GT14"/>
<evidence type="ECO:0000259" key="1">
    <source>
        <dbReference type="PROSITE" id="PS50011"/>
    </source>
</evidence>
<proteinExistence type="predicted"/>
<dbReference type="InterPro" id="IPR008271">
    <property type="entry name" value="Ser/Thr_kinase_AS"/>
</dbReference>
<reference evidence="2" key="1">
    <citation type="submission" date="2025-08" db="UniProtKB">
        <authorList>
            <consortium name="RefSeq"/>
        </authorList>
    </citation>
    <scope>IDENTIFICATION</scope>
    <source>
        <tissue evidence="2">Whole insect</tissue>
    </source>
</reference>
<feature type="non-terminal residue" evidence="2">
    <location>
        <position position="1"/>
    </location>
</feature>
<dbReference type="Pfam" id="PF00069">
    <property type="entry name" value="Pkinase"/>
    <property type="match status" value="1"/>
</dbReference>